<evidence type="ECO:0000259" key="1">
    <source>
        <dbReference type="Pfam" id="PF01592"/>
    </source>
</evidence>
<gene>
    <name evidence="2" type="ORF">BbINS_03027</name>
</gene>
<dbReference type="Proteomes" id="UP000009359">
    <property type="component" value="Unassembled WGS sequence"/>
</dbReference>
<dbReference type="EMBL" id="AMQK01000008">
    <property type="protein sequence ID" value="EKS44550.1"/>
    <property type="molecule type" value="Genomic_DNA"/>
</dbReference>
<proteinExistence type="predicted"/>
<feature type="domain" description="NIF system FeS cluster assembly NifU N-terminal" evidence="1">
    <location>
        <begin position="6"/>
        <end position="96"/>
    </location>
</feature>
<name>A0ABP2SMQ8_BARBA</name>
<dbReference type="InterPro" id="IPR002871">
    <property type="entry name" value="NIF_FeS_clus_asmbl_NifU_N"/>
</dbReference>
<organism evidence="2 3">
    <name type="scientific">Bartonella bacilliformis INS</name>
    <dbReference type="NCBI Taxonomy" id="1206782"/>
    <lineage>
        <taxon>Bacteria</taxon>
        <taxon>Pseudomonadati</taxon>
        <taxon>Pseudomonadota</taxon>
        <taxon>Alphaproteobacteria</taxon>
        <taxon>Hyphomicrobiales</taxon>
        <taxon>Bartonellaceae</taxon>
        <taxon>Bartonella</taxon>
    </lineage>
</organism>
<dbReference type="SUPFAM" id="SSF82649">
    <property type="entry name" value="SufE/NifU"/>
    <property type="match status" value="1"/>
</dbReference>
<keyword evidence="3" id="KW-1185">Reference proteome</keyword>
<dbReference type="Gene3D" id="3.90.1010.10">
    <property type="match status" value="1"/>
</dbReference>
<comment type="caution">
    <text evidence="2">The sequence shown here is derived from an EMBL/GenBank/DDBJ whole genome shotgun (WGS) entry which is preliminary data.</text>
</comment>
<dbReference type="GeneID" id="4684076"/>
<evidence type="ECO:0000313" key="3">
    <source>
        <dbReference type="Proteomes" id="UP000009359"/>
    </source>
</evidence>
<accession>A0ABP2SMQ8</accession>
<dbReference type="RefSeq" id="WP_005766859.1">
    <property type="nucleotide sequence ID" value="NZ_AMQK01000008.1"/>
</dbReference>
<dbReference type="Pfam" id="PF01592">
    <property type="entry name" value="NifU_N"/>
    <property type="match status" value="1"/>
</dbReference>
<reference evidence="2 3" key="1">
    <citation type="journal article" date="2013" name="Genome Announc.">
        <title>Whole Genome Sequencing and Comparative Analysis of Bartonella bacilliformis Strain INS, the Causative Agent of Carrion's Disease.</title>
        <authorList>
            <person name="Tarazona D."/>
            <person name="Padilla C."/>
            <person name="Caceres O."/>
            <person name="Montenegro J.D."/>
            <person name="Bailon H."/>
            <person name="Ventura G."/>
            <person name="Mendoza G."/>
            <person name="Anaya E."/>
            <person name="Guio H."/>
        </authorList>
    </citation>
    <scope>NUCLEOTIDE SEQUENCE [LARGE SCALE GENOMIC DNA]</scope>
    <source>
        <strain evidence="2 3">INS</strain>
    </source>
</reference>
<sequence>MIDNIYSYTILKHAACISKIGRLNNPDATSKKHAHLCGSTVLVDLKIDNNIVTDFSHEVNACVLGQASSSILAHHIIGKKTQDIKMLHKIIQYMLIKDGPPPSAPFEAFSCLQPIKDYKERHASTMLTFNAVIDCIEQIEEKTND</sequence>
<protein>
    <recommendedName>
        <fullName evidence="1">NIF system FeS cluster assembly NifU N-terminal domain-containing protein</fullName>
    </recommendedName>
</protein>
<evidence type="ECO:0000313" key="2">
    <source>
        <dbReference type="EMBL" id="EKS44550.1"/>
    </source>
</evidence>
<dbReference type="CDD" id="cd06664">
    <property type="entry name" value="IscU_like"/>
    <property type="match status" value="1"/>
</dbReference>